<evidence type="ECO:0000256" key="2">
    <source>
        <dbReference type="ARBA" id="ARBA00005049"/>
    </source>
</evidence>
<comment type="catalytic activity">
    <reaction evidence="9">
        <text>5,6-dimethylbenzimidazole + nicotinate beta-D-ribonucleotide = alpha-ribazole 5'-phosphate + nicotinate + H(+)</text>
        <dbReference type="Rhea" id="RHEA:11196"/>
        <dbReference type="ChEBI" id="CHEBI:15378"/>
        <dbReference type="ChEBI" id="CHEBI:15890"/>
        <dbReference type="ChEBI" id="CHEBI:32544"/>
        <dbReference type="ChEBI" id="CHEBI:57502"/>
        <dbReference type="ChEBI" id="CHEBI:57918"/>
        <dbReference type="EC" id="2.4.2.21"/>
    </reaction>
</comment>
<dbReference type="EC" id="2.4.2.21" evidence="4 10"/>
<comment type="caution">
    <text evidence="12">The sequence shown here is derived from an EMBL/GenBank/DDBJ whole genome shotgun (WGS) entry which is preliminary data.</text>
</comment>
<reference evidence="12 13" key="1">
    <citation type="submission" date="2024-06" db="EMBL/GenBank/DDBJ databases">
        <authorList>
            <person name="Lee S.D."/>
        </authorList>
    </citation>
    <scope>NUCLEOTIDE SEQUENCE [LARGE SCALE GENOMIC DNA]</scope>
    <source>
        <strain evidence="12 13">N1-10</strain>
    </source>
</reference>
<dbReference type="InterPro" id="IPR023195">
    <property type="entry name" value="Nict_dMeBzImd_PRibTrfase_N"/>
</dbReference>
<evidence type="ECO:0000256" key="8">
    <source>
        <dbReference type="ARBA" id="ARBA00022679"/>
    </source>
</evidence>
<comment type="similarity">
    <text evidence="3">Belongs to the CobT family.</text>
</comment>
<evidence type="ECO:0000313" key="12">
    <source>
        <dbReference type="EMBL" id="MFC1443973.1"/>
    </source>
</evidence>
<sequence length="388" mass="40184">MSTFDLDEFSALVARPDDEYRQAAEERYGALGLPRRSLGTLQELGGWLAAVQATCPPAPVRRAKAVLFAADHGVAALGVSALPAGSTARRVRAVLDGTAPVSLLAEQYGAQVRVVDMAVDADPEEFPAEVVRHRVRRGSGRIDIEDALTREQAEAAFRAGMAVADEEADAGTDLVLLGDIGVGSTTVASVLVGALCGTDAAAVTGRGSGIDDRVWMVKCAAIRDALRRARPVLGDQLDLLAATGGADFAAMTGFLLQSALRRTPVVLDGVVSAACALVAQRIAFRAPEWWRAGQATGEPAQTKAYERMSVEPMLEQRVALGEGLGALMALPVLQAASVLLAELPLAPVEAAEAADSAAAAEPTDAAQETGATEETAPAEPADQDEAAV</sequence>
<dbReference type="Pfam" id="PF02277">
    <property type="entry name" value="DBI_PRT"/>
    <property type="match status" value="1"/>
</dbReference>
<keyword evidence="8 12" id="KW-0808">Transferase</keyword>
<accession>A0ABV6Y0D8</accession>
<dbReference type="CDD" id="cd02439">
    <property type="entry name" value="DMB-PRT_CobT"/>
    <property type="match status" value="1"/>
</dbReference>
<dbReference type="Gene3D" id="3.40.50.10210">
    <property type="match status" value="1"/>
</dbReference>
<dbReference type="Gene3D" id="1.10.1610.10">
    <property type="match status" value="1"/>
</dbReference>
<dbReference type="InterPro" id="IPR017846">
    <property type="entry name" value="Nict_dMeBzImd_PRibTrfase_bact"/>
</dbReference>
<gene>
    <name evidence="12" type="primary">cobT</name>
    <name evidence="12" type="ORF">ABUW04_37625</name>
</gene>
<evidence type="ECO:0000256" key="9">
    <source>
        <dbReference type="ARBA" id="ARBA00047340"/>
    </source>
</evidence>
<evidence type="ECO:0000256" key="1">
    <source>
        <dbReference type="ARBA" id="ARBA00002197"/>
    </source>
</evidence>
<dbReference type="InterPro" id="IPR003200">
    <property type="entry name" value="Nict_dMeBzImd_PRibTrfase"/>
</dbReference>
<dbReference type="RefSeq" id="WP_380568801.1">
    <property type="nucleotide sequence ID" value="NZ_JBEUKS010000020.1"/>
</dbReference>
<dbReference type="InterPro" id="IPR036087">
    <property type="entry name" value="Nict_dMeBzImd_PRibTrfase_sf"/>
</dbReference>
<dbReference type="PANTHER" id="PTHR43463">
    <property type="entry name" value="NICOTINATE-NUCLEOTIDE--DIMETHYLBENZIMIDAZOLE PHOSPHORIBOSYLTRANSFERASE"/>
    <property type="match status" value="1"/>
</dbReference>
<evidence type="ECO:0000256" key="4">
    <source>
        <dbReference type="ARBA" id="ARBA00011991"/>
    </source>
</evidence>
<dbReference type="EMBL" id="JBEUKS010000020">
    <property type="protein sequence ID" value="MFC1443973.1"/>
    <property type="molecule type" value="Genomic_DNA"/>
</dbReference>
<evidence type="ECO:0000256" key="5">
    <source>
        <dbReference type="ARBA" id="ARBA00015486"/>
    </source>
</evidence>
<dbReference type="Proteomes" id="UP001592581">
    <property type="component" value="Unassembled WGS sequence"/>
</dbReference>
<comment type="function">
    <text evidence="1">Catalyzes the synthesis of alpha-ribazole-5'-phosphate from nicotinate mononucleotide (NAMN) and 5,6-dimethylbenzimidazole (DMB).</text>
</comment>
<evidence type="ECO:0000256" key="11">
    <source>
        <dbReference type="SAM" id="MobiDB-lite"/>
    </source>
</evidence>
<organism evidence="12 13">
    <name type="scientific">Streptacidiphilus jeojiensis</name>
    <dbReference type="NCBI Taxonomy" id="3229225"/>
    <lineage>
        <taxon>Bacteria</taxon>
        <taxon>Bacillati</taxon>
        <taxon>Actinomycetota</taxon>
        <taxon>Actinomycetes</taxon>
        <taxon>Kitasatosporales</taxon>
        <taxon>Streptomycetaceae</taxon>
        <taxon>Streptacidiphilus</taxon>
    </lineage>
</organism>
<protein>
    <recommendedName>
        <fullName evidence="5 10">Nicotinate-nucleotide--dimethylbenzimidazole phosphoribosyltransferase</fullName>
        <ecNumber evidence="4 10">2.4.2.21</ecNumber>
    </recommendedName>
</protein>
<feature type="region of interest" description="Disordered" evidence="11">
    <location>
        <begin position="351"/>
        <end position="388"/>
    </location>
</feature>
<evidence type="ECO:0000313" key="13">
    <source>
        <dbReference type="Proteomes" id="UP001592581"/>
    </source>
</evidence>
<dbReference type="GO" id="GO:0008939">
    <property type="term" value="F:nicotinate-nucleotide-dimethylbenzimidazole phosphoribosyltransferase activity"/>
    <property type="evidence" value="ECO:0007669"/>
    <property type="project" value="UniProtKB-EC"/>
</dbReference>
<evidence type="ECO:0000256" key="7">
    <source>
        <dbReference type="ARBA" id="ARBA00022676"/>
    </source>
</evidence>
<dbReference type="NCBIfam" id="NF000996">
    <property type="entry name" value="PRK00105.1"/>
    <property type="match status" value="1"/>
</dbReference>
<keyword evidence="13" id="KW-1185">Reference proteome</keyword>
<evidence type="ECO:0000256" key="6">
    <source>
        <dbReference type="ARBA" id="ARBA00022573"/>
    </source>
</evidence>
<feature type="compositionally biased region" description="Low complexity" evidence="11">
    <location>
        <begin position="351"/>
        <end position="380"/>
    </location>
</feature>
<evidence type="ECO:0000256" key="3">
    <source>
        <dbReference type="ARBA" id="ARBA00007110"/>
    </source>
</evidence>
<dbReference type="NCBIfam" id="TIGR03160">
    <property type="entry name" value="cobT_DBIPRT"/>
    <property type="match status" value="1"/>
</dbReference>
<dbReference type="SUPFAM" id="SSF52733">
    <property type="entry name" value="Nicotinate mononucleotide:5,6-dimethylbenzimidazole phosphoribosyltransferase (CobT)"/>
    <property type="match status" value="1"/>
</dbReference>
<dbReference type="PANTHER" id="PTHR43463:SF1">
    <property type="entry name" value="NICOTINATE-NUCLEOTIDE--DIMETHYLBENZIMIDAZOLE PHOSPHORIBOSYLTRANSFERASE"/>
    <property type="match status" value="1"/>
</dbReference>
<proteinExistence type="inferred from homology"/>
<keyword evidence="6" id="KW-0169">Cobalamin biosynthesis</keyword>
<name>A0ABV6Y0D8_9ACTN</name>
<evidence type="ECO:0000256" key="10">
    <source>
        <dbReference type="NCBIfam" id="TIGR03160"/>
    </source>
</evidence>
<comment type="pathway">
    <text evidence="2">Nucleoside biosynthesis; alpha-ribazole biosynthesis; alpha-ribazole from 5,6-dimethylbenzimidazole: step 1/2.</text>
</comment>
<keyword evidence="7 12" id="KW-0328">Glycosyltransferase</keyword>